<dbReference type="EMBL" id="GBRH01282262">
    <property type="protein sequence ID" value="JAD15633.1"/>
    <property type="molecule type" value="Transcribed_RNA"/>
</dbReference>
<organism evidence="1">
    <name type="scientific">Arundo donax</name>
    <name type="common">Giant reed</name>
    <name type="synonym">Donax arundinaceus</name>
    <dbReference type="NCBI Taxonomy" id="35708"/>
    <lineage>
        <taxon>Eukaryota</taxon>
        <taxon>Viridiplantae</taxon>
        <taxon>Streptophyta</taxon>
        <taxon>Embryophyta</taxon>
        <taxon>Tracheophyta</taxon>
        <taxon>Spermatophyta</taxon>
        <taxon>Magnoliopsida</taxon>
        <taxon>Liliopsida</taxon>
        <taxon>Poales</taxon>
        <taxon>Poaceae</taxon>
        <taxon>PACMAD clade</taxon>
        <taxon>Arundinoideae</taxon>
        <taxon>Arundineae</taxon>
        <taxon>Arundo</taxon>
    </lineage>
</organism>
<evidence type="ECO:0000313" key="1">
    <source>
        <dbReference type="EMBL" id="JAD15633.1"/>
    </source>
</evidence>
<dbReference type="AlphaFoldDB" id="A0A0A9U710"/>
<reference evidence="1" key="1">
    <citation type="submission" date="2014-09" db="EMBL/GenBank/DDBJ databases">
        <authorList>
            <person name="Magalhaes I.L.F."/>
            <person name="Oliveira U."/>
            <person name="Santos F.R."/>
            <person name="Vidigal T.H.D.A."/>
            <person name="Brescovit A.D."/>
            <person name="Santos A.J."/>
        </authorList>
    </citation>
    <scope>NUCLEOTIDE SEQUENCE</scope>
    <source>
        <tissue evidence="1">Shoot tissue taken approximately 20 cm above the soil surface</tissue>
    </source>
</reference>
<name>A0A0A9U710_ARUDO</name>
<accession>A0A0A9U710</accession>
<sequence>MVELGNLAVEPCSFDGGIFAQRCRLLAPRHCRV</sequence>
<proteinExistence type="predicted"/>
<reference evidence="1" key="2">
    <citation type="journal article" date="2015" name="Data Brief">
        <title>Shoot transcriptome of the giant reed, Arundo donax.</title>
        <authorList>
            <person name="Barrero R.A."/>
            <person name="Guerrero F.D."/>
            <person name="Moolhuijzen P."/>
            <person name="Goolsby J.A."/>
            <person name="Tidwell J."/>
            <person name="Bellgard S.E."/>
            <person name="Bellgard M.I."/>
        </authorList>
    </citation>
    <scope>NUCLEOTIDE SEQUENCE</scope>
    <source>
        <tissue evidence="1">Shoot tissue taken approximately 20 cm above the soil surface</tissue>
    </source>
</reference>
<protein>
    <submittedName>
        <fullName evidence="1">Uncharacterized protein</fullName>
    </submittedName>
</protein>